<dbReference type="InterPro" id="IPR002575">
    <property type="entry name" value="Aminoglycoside_PTrfase"/>
</dbReference>
<dbReference type="GO" id="GO:0016740">
    <property type="term" value="F:transferase activity"/>
    <property type="evidence" value="ECO:0007669"/>
    <property type="project" value="UniProtKB-KW"/>
</dbReference>
<dbReference type="Gene3D" id="3.90.1200.10">
    <property type="match status" value="1"/>
</dbReference>
<organism evidence="2 3">
    <name type="scientific">Paenibacillus popilliae ATCC 14706</name>
    <dbReference type="NCBI Taxonomy" id="1212764"/>
    <lineage>
        <taxon>Bacteria</taxon>
        <taxon>Bacillati</taxon>
        <taxon>Bacillota</taxon>
        <taxon>Bacilli</taxon>
        <taxon>Bacillales</taxon>
        <taxon>Paenibacillaceae</taxon>
        <taxon>Paenibacillus</taxon>
    </lineage>
</organism>
<gene>
    <name evidence="2" type="ORF">PPOP_0373</name>
</gene>
<name>M9M1P0_PAEPP</name>
<dbReference type="PANTHER" id="PTHR21310">
    <property type="entry name" value="AMINOGLYCOSIDE PHOSPHOTRANSFERASE-RELATED-RELATED"/>
    <property type="match status" value="1"/>
</dbReference>
<comment type="caution">
    <text evidence="2">The sequence shown here is derived from an EMBL/GenBank/DDBJ whole genome shotgun (WGS) entry which is preliminary data.</text>
</comment>
<feature type="domain" description="Aminoglycoside phosphotransferase" evidence="1">
    <location>
        <begin position="8"/>
        <end position="153"/>
    </location>
</feature>
<dbReference type="OrthoDB" id="3806873at2"/>
<sequence>MVNHDNVNLNQFAKDLATFLKEFQLIDCTGGPIGGTHNFFRGGDLAVYHDETQSALMELSNVVDVKTCIEIWNKAMNTKWTKAPVWVHGDIAPGNLLVENGRLSGIIDFGNLGIGDPSCDLVMAWTFFDNESRLTLMESMILDKDTWDRARGWALWKVQKIINGYTS</sequence>
<dbReference type="Pfam" id="PF01636">
    <property type="entry name" value="APH"/>
    <property type="match status" value="1"/>
</dbReference>
<dbReference type="AlphaFoldDB" id="M9M1P0"/>
<reference evidence="2 3" key="1">
    <citation type="submission" date="2012-10" db="EMBL/GenBank/DDBJ databases">
        <title>Draft Genome Sequence of Paenibacillus popilliae ATCC 14706T.</title>
        <authorList>
            <person name="Iiyama K."/>
            <person name="Mori K."/>
            <person name="Mon H."/>
            <person name="Chieda Y."/>
            <person name="Lee J.M."/>
            <person name="Kusakabe T."/>
            <person name="Tashiro K."/>
            <person name="Asano S."/>
            <person name="Yasunaga-Aoki C."/>
            <person name="Shimizu S."/>
        </authorList>
    </citation>
    <scope>NUCLEOTIDE SEQUENCE [LARGE SCALE GENOMIC DNA]</scope>
    <source>
        <strain evidence="2 3">ATCC 14706</strain>
    </source>
</reference>
<keyword evidence="3" id="KW-1185">Reference proteome</keyword>
<dbReference type="InterPro" id="IPR051678">
    <property type="entry name" value="AGP_Transferase"/>
</dbReference>
<evidence type="ECO:0000259" key="1">
    <source>
        <dbReference type="Pfam" id="PF01636"/>
    </source>
</evidence>
<dbReference type="PANTHER" id="PTHR21310:SF42">
    <property type="entry name" value="BIFUNCTIONAL AAC_APH"/>
    <property type="match status" value="1"/>
</dbReference>
<keyword evidence="2" id="KW-0808">Transferase</keyword>
<accession>M9M1P0</accession>
<evidence type="ECO:0000313" key="2">
    <source>
        <dbReference type="EMBL" id="GAC41033.1"/>
    </source>
</evidence>
<dbReference type="Proteomes" id="UP000029453">
    <property type="component" value="Unassembled WGS sequence"/>
</dbReference>
<dbReference type="InterPro" id="IPR011009">
    <property type="entry name" value="Kinase-like_dom_sf"/>
</dbReference>
<dbReference type="EMBL" id="BALG01000019">
    <property type="protein sequence ID" value="GAC41033.1"/>
    <property type="molecule type" value="Genomic_DNA"/>
</dbReference>
<protein>
    <submittedName>
        <fullName evidence="2">Predicted aminoglycoside phosphotransferase</fullName>
    </submittedName>
</protein>
<proteinExistence type="predicted"/>
<dbReference type="SUPFAM" id="SSF56112">
    <property type="entry name" value="Protein kinase-like (PK-like)"/>
    <property type="match status" value="1"/>
</dbReference>
<evidence type="ECO:0000313" key="3">
    <source>
        <dbReference type="Proteomes" id="UP000029453"/>
    </source>
</evidence>